<dbReference type="RefSeq" id="WP_406636620.1">
    <property type="nucleotide sequence ID" value="NZ_CP148033.1"/>
</dbReference>
<reference evidence="8 9" key="1">
    <citation type="submission" date="2024-03" db="EMBL/GenBank/DDBJ databases">
        <title>Rhodococcus navarretei sp. nov. and Pseudarthrobacter quantumdoti sp. nov., two new species with the ability to biosynthesize Quantum Dots isolated from soil samples at Union Glacier, Antarctica.</title>
        <authorList>
            <person name="Vargas M."/>
        </authorList>
    </citation>
    <scope>NUCLEOTIDE SEQUENCE [LARGE SCALE GENOMIC DNA]</scope>
    <source>
        <strain evidence="8 9">RC-2-3</strain>
    </source>
</reference>
<dbReference type="PANTHER" id="PTHR48111">
    <property type="entry name" value="REGULATOR OF RPOS"/>
    <property type="match status" value="1"/>
</dbReference>
<dbReference type="EMBL" id="CP148033">
    <property type="protein sequence ID" value="WXK93914.1"/>
    <property type="molecule type" value="Genomic_DNA"/>
</dbReference>
<evidence type="ECO:0000256" key="1">
    <source>
        <dbReference type="ARBA" id="ARBA00022553"/>
    </source>
</evidence>
<accession>A0ABZ2R662</accession>
<evidence type="ECO:0000256" key="5">
    <source>
        <dbReference type="ARBA" id="ARBA00023163"/>
    </source>
</evidence>
<proteinExistence type="predicted"/>
<dbReference type="PANTHER" id="PTHR48111:SF1">
    <property type="entry name" value="TWO-COMPONENT RESPONSE REGULATOR ORR33"/>
    <property type="match status" value="1"/>
</dbReference>
<dbReference type="Proteomes" id="UP001623384">
    <property type="component" value="Chromosome"/>
</dbReference>
<evidence type="ECO:0000313" key="8">
    <source>
        <dbReference type="EMBL" id="WXK93914.1"/>
    </source>
</evidence>
<feature type="domain" description="Response regulatory" evidence="7">
    <location>
        <begin position="6"/>
        <end position="121"/>
    </location>
</feature>
<dbReference type="InterPro" id="IPR011006">
    <property type="entry name" value="CheY-like_superfamily"/>
</dbReference>
<dbReference type="InterPro" id="IPR001789">
    <property type="entry name" value="Sig_transdc_resp-reg_receiver"/>
</dbReference>
<evidence type="ECO:0000313" key="9">
    <source>
        <dbReference type="Proteomes" id="UP001623384"/>
    </source>
</evidence>
<dbReference type="Gene3D" id="3.40.50.2300">
    <property type="match status" value="1"/>
</dbReference>
<keyword evidence="1 6" id="KW-0597">Phosphoprotein</keyword>
<evidence type="ECO:0000256" key="3">
    <source>
        <dbReference type="ARBA" id="ARBA00023015"/>
    </source>
</evidence>
<dbReference type="InterPro" id="IPR039420">
    <property type="entry name" value="WalR-like"/>
</dbReference>
<organism evidence="8 9">
    <name type="scientific">Pseudarthrobacter quantipunctorum</name>
    <dbReference type="NCBI Taxonomy" id="3128980"/>
    <lineage>
        <taxon>Bacteria</taxon>
        <taxon>Bacillati</taxon>
        <taxon>Actinomycetota</taxon>
        <taxon>Actinomycetes</taxon>
        <taxon>Micrococcales</taxon>
        <taxon>Micrococcaceae</taxon>
        <taxon>Pseudarthrobacter</taxon>
    </lineage>
</organism>
<evidence type="ECO:0000259" key="7">
    <source>
        <dbReference type="PROSITE" id="PS50110"/>
    </source>
</evidence>
<evidence type="ECO:0000256" key="6">
    <source>
        <dbReference type="PROSITE-ProRule" id="PRU00169"/>
    </source>
</evidence>
<evidence type="ECO:0000256" key="2">
    <source>
        <dbReference type="ARBA" id="ARBA00023012"/>
    </source>
</evidence>
<dbReference type="SMART" id="SM00448">
    <property type="entry name" value="REC"/>
    <property type="match status" value="1"/>
</dbReference>
<feature type="modified residue" description="4-aspartylphosphate" evidence="6">
    <location>
        <position position="57"/>
    </location>
</feature>
<keyword evidence="4" id="KW-0238">DNA-binding</keyword>
<sequence length="129" mass="13423">MEEQHVCLVIEDDPDVCGLITAVLSRAGFKVLAVGTGAEGKAAAAAAGSRLALITLDLGLPDIDGRDLSLELRKLTPAPLLFLTARAEDDDVLAGLSAGAAAYLTKPFLPSTLRETALELCRLQPGARL</sequence>
<evidence type="ECO:0000256" key="4">
    <source>
        <dbReference type="ARBA" id="ARBA00023125"/>
    </source>
</evidence>
<dbReference type="Pfam" id="PF00072">
    <property type="entry name" value="Response_reg"/>
    <property type="match status" value="1"/>
</dbReference>
<keyword evidence="3" id="KW-0805">Transcription regulation</keyword>
<gene>
    <name evidence="8" type="ORF">WHH00_03655</name>
</gene>
<name>A0ABZ2R662_9MICC</name>
<dbReference type="PROSITE" id="PS50110">
    <property type="entry name" value="RESPONSE_REGULATORY"/>
    <property type="match status" value="1"/>
</dbReference>
<protein>
    <submittedName>
        <fullName evidence="8">Response regulator</fullName>
    </submittedName>
</protein>
<dbReference type="SUPFAM" id="SSF52172">
    <property type="entry name" value="CheY-like"/>
    <property type="match status" value="1"/>
</dbReference>
<keyword evidence="9" id="KW-1185">Reference proteome</keyword>
<keyword evidence="5" id="KW-0804">Transcription</keyword>
<keyword evidence="2" id="KW-0902">Two-component regulatory system</keyword>